<gene>
    <name evidence="2" type="ORF">AVDCRST_MAG85-255</name>
</gene>
<organism evidence="2">
    <name type="scientific">uncultured Solirubrobacteraceae bacterium</name>
    <dbReference type="NCBI Taxonomy" id="1162706"/>
    <lineage>
        <taxon>Bacteria</taxon>
        <taxon>Bacillati</taxon>
        <taxon>Actinomycetota</taxon>
        <taxon>Thermoleophilia</taxon>
        <taxon>Solirubrobacterales</taxon>
        <taxon>Solirubrobacteraceae</taxon>
        <taxon>environmental samples</taxon>
    </lineage>
</organism>
<evidence type="ECO:0000256" key="1">
    <source>
        <dbReference type="SAM" id="MobiDB-lite"/>
    </source>
</evidence>
<protein>
    <submittedName>
        <fullName evidence="2">Uncharacterized protein</fullName>
    </submittedName>
</protein>
<feature type="non-terminal residue" evidence="2">
    <location>
        <position position="105"/>
    </location>
</feature>
<name>A0A6J4RKT2_9ACTN</name>
<feature type="compositionally biased region" description="Basic residues" evidence="1">
    <location>
        <begin position="81"/>
        <end position="95"/>
    </location>
</feature>
<feature type="compositionally biased region" description="Low complexity" evidence="1">
    <location>
        <begin position="23"/>
        <end position="44"/>
    </location>
</feature>
<dbReference type="AlphaFoldDB" id="A0A6J4RKT2"/>
<proteinExistence type="predicted"/>
<sequence>GPRSRHRPRRRPVPSARARDARAQGGDRQAGVARVGGRQPPAGARPRDRRRRRPARPLADLRLPPRRAARRARRDHAVGGGRRRPRPTPLHRCRRGSPPAEPRRL</sequence>
<dbReference type="EMBL" id="CADCVT010000030">
    <property type="protein sequence ID" value="CAA9475251.1"/>
    <property type="molecule type" value="Genomic_DNA"/>
</dbReference>
<evidence type="ECO:0000313" key="2">
    <source>
        <dbReference type="EMBL" id="CAA9475251.1"/>
    </source>
</evidence>
<reference evidence="2" key="1">
    <citation type="submission" date="2020-02" db="EMBL/GenBank/DDBJ databases">
        <authorList>
            <person name="Meier V. D."/>
        </authorList>
    </citation>
    <scope>NUCLEOTIDE SEQUENCE</scope>
    <source>
        <strain evidence="2">AVDCRST_MAG85</strain>
    </source>
</reference>
<feature type="compositionally biased region" description="Basic residues" evidence="1">
    <location>
        <begin position="1"/>
        <end position="12"/>
    </location>
</feature>
<feature type="compositionally biased region" description="Basic residues" evidence="1">
    <location>
        <begin position="64"/>
        <end position="74"/>
    </location>
</feature>
<accession>A0A6J4RKT2</accession>
<feature type="non-terminal residue" evidence="2">
    <location>
        <position position="1"/>
    </location>
</feature>
<feature type="region of interest" description="Disordered" evidence="1">
    <location>
        <begin position="1"/>
        <end position="105"/>
    </location>
</feature>